<sequence>MDAPIAVGVPRETATRLSDVSGRKSLWPEYMSAITLSDVSDRKKTLWPEYMSATRPSDVSDRNKSLWPEYICHGLRNQQPNIQINIKFKHIYYVCIYFVY</sequence>
<reference evidence="2" key="1">
    <citation type="submission" date="2005-09" db="EMBL/GenBank/DDBJ databases">
        <authorList>
            <person name="Mural R.J."/>
            <person name="Li P.W."/>
            <person name="Adams M.D."/>
            <person name="Amanatides P.G."/>
            <person name="Baden-Tillson H."/>
            <person name="Barnstead M."/>
            <person name="Chin S.H."/>
            <person name="Dew I."/>
            <person name="Evans C.A."/>
            <person name="Ferriera S."/>
            <person name="Flanigan M."/>
            <person name="Fosler C."/>
            <person name="Glodek A."/>
            <person name="Gu Z."/>
            <person name="Holt R.A."/>
            <person name="Jennings D."/>
            <person name="Kraft C.L."/>
            <person name="Lu F."/>
            <person name="Nguyen T."/>
            <person name="Nusskern D.R."/>
            <person name="Pfannkoch C.M."/>
            <person name="Sitter C."/>
            <person name="Sutton G.G."/>
            <person name="Venter J.C."/>
            <person name="Wang Z."/>
            <person name="Woodage T."/>
            <person name="Zheng X.H."/>
            <person name="Zhong F."/>
        </authorList>
    </citation>
    <scope>NUCLEOTIDE SEQUENCE [LARGE SCALE GENOMIC DNA]</scope>
    <source>
        <strain>BN</strain>
        <strain evidence="2">Sprague-Dawley</strain>
    </source>
</reference>
<evidence type="ECO:0000313" key="1">
    <source>
        <dbReference type="EMBL" id="EDM10108.1"/>
    </source>
</evidence>
<dbReference type="Proteomes" id="UP000234681">
    <property type="component" value="Chromosome 2"/>
</dbReference>
<accession>A6I500</accession>
<evidence type="ECO:0000313" key="2">
    <source>
        <dbReference type="Proteomes" id="UP000234681"/>
    </source>
</evidence>
<dbReference type="EMBL" id="CH473955">
    <property type="protein sequence ID" value="EDM10108.1"/>
    <property type="molecule type" value="Genomic_DNA"/>
</dbReference>
<name>A6I500_RAT</name>
<organism evidence="1 2">
    <name type="scientific">Rattus norvegicus</name>
    <name type="common">Rat</name>
    <dbReference type="NCBI Taxonomy" id="10116"/>
    <lineage>
        <taxon>Eukaryota</taxon>
        <taxon>Metazoa</taxon>
        <taxon>Chordata</taxon>
        <taxon>Craniata</taxon>
        <taxon>Vertebrata</taxon>
        <taxon>Euteleostomi</taxon>
        <taxon>Mammalia</taxon>
        <taxon>Eutheria</taxon>
        <taxon>Euarchontoglires</taxon>
        <taxon>Glires</taxon>
        <taxon>Rodentia</taxon>
        <taxon>Myomorpha</taxon>
        <taxon>Muroidea</taxon>
        <taxon>Muridae</taxon>
        <taxon>Murinae</taxon>
        <taxon>Rattus</taxon>
    </lineage>
</organism>
<proteinExistence type="predicted"/>
<protein>
    <submittedName>
        <fullName evidence="1">RCG44707</fullName>
    </submittedName>
</protein>
<dbReference type="AlphaFoldDB" id="A6I500"/>
<gene>
    <name evidence="1" type="ORF">rCG_44707</name>
</gene>